<dbReference type="PANTHER" id="PTHR45701">
    <property type="entry name" value="SYNAPTOBREVIN FAMILY MEMBER"/>
    <property type="match status" value="1"/>
</dbReference>
<dbReference type="InterPro" id="IPR001388">
    <property type="entry name" value="Synaptobrevin-like"/>
</dbReference>
<evidence type="ECO:0000256" key="1">
    <source>
        <dbReference type="PROSITE-ProRule" id="PRU00290"/>
    </source>
</evidence>
<dbReference type="Pfam" id="PF00957">
    <property type="entry name" value="Synaptobrevin"/>
    <property type="match status" value="1"/>
</dbReference>
<dbReference type="PROSITE" id="PS50892">
    <property type="entry name" value="V_SNARE"/>
    <property type="match status" value="1"/>
</dbReference>
<evidence type="ECO:0000313" key="6">
    <source>
        <dbReference type="WBParaSite" id="SPAL_0001427600.1"/>
    </source>
</evidence>
<sequence>MSTGISRNEIFLGNRNTNLDKQKERIESLRQTLCEVKEVTKNNIYKVTEREEKLKVLSDKIDNLKETTQQFSSNATKLRKKSSISLYSFLVIVVIMAIIIMVSTLFAIKTV</sequence>
<feature type="domain" description="V-SNARE coiled-coil homology" evidence="4">
    <location>
        <begin position="25"/>
        <end position="85"/>
    </location>
</feature>
<evidence type="ECO:0000256" key="2">
    <source>
        <dbReference type="SAM" id="Coils"/>
    </source>
</evidence>
<keyword evidence="3" id="KW-0472">Membrane</keyword>
<keyword evidence="3" id="KW-1133">Transmembrane helix</keyword>
<evidence type="ECO:0000259" key="4">
    <source>
        <dbReference type="PROSITE" id="PS50892"/>
    </source>
</evidence>
<dbReference type="WBParaSite" id="SPAL_0001427600.1">
    <property type="protein sequence ID" value="SPAL_0001427600.1"/>
    <property type="gene ID" value="SPAL_0001427600"/>
</dbReference>
<dbReference type="Proteomes" id="UP000046392">
    <property type="component" value="Unplaced"/>
</dbReference>
<dbReference type="PRINTS" id="PR00219">
    <property type="entry name" value="SYNAPTOBREVN"/>
</dbReference>
<dbReference type="Gene3D" id="1.20.5.110">
    <property type="match status" value="1"/>
</dbReference>
<proteinExistence type="predicted"/>
<dbReference type="GO" id="GO:0016192">
    <property type="term" value="P:vesicle-mediated transport"/>
    <property type="evidence" value="ECO:0007669"/>
    <property type="project" value="InterPro"/>
</dbReference>
<keyword evidence="1 2" id="KW-0175">Coiled coil</keyword>
<organism evidence="5 6">
    <name type="scientific">Strongyloides papillosus</name>
    <name type="common">Intestinal threadworm</name>
    <dbReference type="NCBI Taxonomy" id="174720"/>
    <lineage>
        <taxon>Eukaryota</taxon>
        <taxon>Metazoa</taxon>
        <taxon>Ecdysozoa</taxon>
        <taxon>Nematoda</taxon>
        <taxon>Chromadorea</taxon>
        <taxon>Rhabditida</taxon>
        <taxon>Tylenchina</taxon>
        <taxon>Panagrolaimomorpha</taxon>
        <taxon>Strongyloidoidea</taxon>
        <taxon>Strongyloididae</taxon>
        <taxon>Strongyloides</taxon>
    </lineage>
</organism>
<keyword evidence="5" id="KW-1185">Reference proteome</keyword>
<feature type="coiled-coil region" evidence="2">
    <location>
        <begin position="12"/>
        <end position="81"/>
    </location>
</feature>
<dbReference type="InterPro" id="IPR016444">
    <property type="entry name" value="Synaptobrevin/VAMP"/>
</dbReference>
<dbReference type="AlphaFoldDB" id="A0A0N5C8N4"/>
<dbReference type="STRING" id="174720.A0A0N5C8N4"/>
<dbReference type="SUPFAM" id="SSF58038">
    <property type="entry name" value="SNARE fusion complex"/>
    <property type="match status" value="1"/>
</dbReference>
<evidence type="ECO:0000313" key="5">
    <source>
        <dbReference type="Proteomes" id="UP000046392"/>
    </source>
</evidence>
<evidence type="ECO:0000256" key="3">
    <source>
        <dbReference type="SAM" id="Phobius"/>
    </source>
</evidence>
<accession>A0A0N5C8N4</accession>
<keyword evidence="3" id="KW-0812">Transmembrane</keyword>
<feature type="transmembrane region" description="Helical" evidence="3">
    <location>
        <begin position="86"/>
        <end position="108"/>
    </location>
</feature>
<dbReference type="GO" id="GO:0016020">
    <property type="term" value="C:membrane"/>
    <property type="evidence" value="ECO:0007669"/>
    <property type="project" value="InterPro"/>
</dbReference>
<reference evidence="6" key="1">
    <citation type="submission" date="2017-02" db="UniProtKB">
        <authorList>
            <consortium name="WormBaseParasite"/>
        </authorList>
    </citation>
    <scope>IDENTIFICATION</scope>
</reference>
<name>A0A0N5C8N4_STREA</name>
<dbReference type="InterPro" id="IPR042855">
    <property type="entry name" value="V_SNARE_CC"/>
</dbReference>
<protein>
    <submittedName>
        <fullName evidence="6">V-SNARE coiled-coil homology domain-containing protein</fullName>
    </submittedName>
</protein>